<dbReference type="EMBL" id="AWGB01000013">
    <property type="protein sequence ID" value="ESQ92434.1"/>
    <property type="molecule type" value="Genomic_DNA"/>
</dbReference>
<comment type="caution">
    <text evidence="2">The sequence shown here is derived from an EMBL/GenBank/DDBJ whole genome shotgun (WGS) entry which is preliminary data.</text>
</comment>
<reference evidence="2 3" key="1">
    <citation type="journal article" date="2014" name="Nature">
        <title>Sequential evolution of bacterial morphology by co-option of a developmental regulator.</title>
        <authorList>
            <person name="Jiang C."/>
            <person name="Brown P.J."/>
            <person name="Ducret A."/>
            <person name="Brun Y.V."/>
        </authorList>
    </citation>
    <scope>NUCLEOTIDE SEQUENCE [LARGE SCALE GENOMIC DNA]</scope>
    <source>
        <strain evidence="2 3">DSM 16100</strain>
    </source>
</reference>
<dbReference type="STRING" id="1121022.GCA_000376105_01270"/>
<keyword evidence="1" id="KW-0812">Transmembrane</keyword>
<dbReference type="PATRIC" id="fig|1121022.4.peg.1739"/>
<keyword evidence="1" id="KW-0472">Membrane</keyword>
<dbReference type="Proteomes" id="UP000017837">
    <property type="component" value="Unassembled WGS sequence"/>
</dbReference>
<dbReference type="OrthoDB" id="7862423at2"/>
<dbReference type="AlphaFoldDB" id="V4PYC1"/>
<name>V4PYC1_9CAUL</name>
<evidence type="ECO:0000313" key="3">
    <source>
        <dbReference type="Proteomes" id="UP000017837"/>
    </source>
</evidence>
<sequence length="90" mass="9672">MSRNTAKPWFAPKRYGYGSGLPIAWQGWVVLVVYIVVCTGCASALPLMLHNTVLSVLAPIAIVGVATIILGIICAKTTKGGWRWRAGEDD</sequence>
<feature type="transmembrane region" description="Helical" evidence="1">
    <location>
        <begin position="21"/>
        <end position="47"/>
    </location>
</feature>
<accession>V4PYC1</accession>
<dbReference type="RefSeq" id="WP_018080935.1">
    <property type="nucleotide sequence ID" value="NZ_AQWM01000003.1"/>
</dbReference>
<keyword evidence="1" id="KW-1133">Transmembrane helix</keyword>
<organism evidence="2 3">
    <name type="scientific">Asticcacaulis benevestitus DSM 16100 = ATCC BAA-896</name>
    <dbReference type="NCBI Taxonomy" id="1121022"/>
    <lineage>
        <taxon>Bacteria</taxon>
        <taxon>Pseudomonadati</taxon>
        <taxon>Pseudomonadota</taxon>
        <taxon>Alphaproteobacteria</taxon>
        <taxon>Caulobacterales</taxon>
        <taxon>Caulobacteraceae</taxon>
        <taxon>Asticcacaulis</taxon>
    </lineage>
</organism>
<dbReference type="eggNOG" id="ENOG5033A39">
    <property type="taxonomic scope" value="Bacteria"/>
</dbReference>
<gene>
    <name evidence="2" type="ORF">ABENE_08640</name>
</gene>
<proteinExistence type="predicted"/>
<protein>
    <submittedName>
        <fullName evidence="2">Uncharacterized protein</fullName>
    </submittedName>
</protein>
<keyword evidence="3" id="KW-1185">Reference proteome</keyword>
<feature type="transmembrane region" description="Helical" evidence="1">
    <location>
        <begin position="53"/>
        <end position="75"/>
    </location>
</feature>
<evidence type="ECO:0000313" key="2">
    <source>
        <dbReference type="EMBL" id="ESQ92434.1"/>
    </source>
</evidence>
<evidence type="ECO:0000256" key="1">
    <source>
        <dbReference type="SAM" id="Phobius"/>
    </source>
</evidence>